<comment type="caution">
    <text evidence="1">The sequence shown here is derived from an EMBL/GenBank/DDBJ whole genome shotgun (WGS) entry which is preliminary data.</text>
</comment>
<protein>
    <submittedName>
        <fullName evidence="1">Uncharacterized protein</fullName>
    </submittedName>
</protein>
<gene>
    <name evidence="1" type="ORF">Pint_16645</name>
</gene>
<evidence type="ECO:0000313" key="1">
    <source>
        <dbReference type="EMBL" id="KAJ0047773.1"/>
    </source>
</evidence>
<dbReference type="EMBL" id="CM047737">
    <property type="protein sequence ID" value="KAJ0047773.1"/>
    <property type="molecule type" value="Genomic_DNA"/>
</dbReference>
<proteinExistence type="predicted"/>
<dbReference type="Proteomes" id="UP001163603">
    <property type="component" value="Chromosome 2"/>
</dbReference>
<organism evidence="1 2">
    <name type="scientific">Pistacia integerrima</name>
    <dbReference type="NCBI Taxonomy" id="434235"/>
    <lineage>
        <taxon>Eukaryota</taxon>
        <taxon>Viridiplantae</taxon>
        <taxon>Streptophyta</taxon>
        <taxon>Embryophyta</taxon>
        <taxon>Tracheophyta</taxon>
        <taxon>Spermatophyta</taxon>
        <taxon>Magnoliopsida</taxon>
        <taxon>eudicotyledons</taxon>
        <taxon>Gunneridae</taxon>
        <taxon>Pentapetalae</taxon>
        <taxon>rosids</taxon>
        <taxon>malvids</taxon>
        <taxon>Sapindales</taxon>
        <taxon>Anacardiaceae</taxon>
        <taxon>Pistacia</taxon>
    </lineage>
</organism>
<accession>A0ACC0Z9D5</accession>
<reference evidence="2" key="1">
    <citation type="journal article" date="2023" name="G3 (Bethesda)">
        <title>Genome assembly and association tests identify interacting loci associated with vigor, precocity, and sex in interspecific pistachio rootstocks.</title>
        <authorList>
            <person name="Palmer W."/>
            <person name="Jacygrad E."/>
            <person name="Sagayaradj S."/>
            <person name="Cavanaugh K."/>
            <person name="Han R."/>
            <person name="Bertier L."/>
            <person name="Beede B."/>
            <person name="Kafkas S."/>
            <person name="Golino D."/>
            <person name="Preece J."/>
            <person name="Michelmore R."/>
        </authorList>
    </citation>
    <scope>NUCLEOTIDE SEQUENCE [LARGE SCALE GENOMIC DNA]</scope>
</reference>
<name>A0ACC0Z9D5_9ROSI</name>
<keyword evidence="2" id="KW-1185">Reference proteome</keyword>
<sequence>MLSLKHVAKTRLFLSTLRLLSAPTFVSSLFPYSHLFTVQEQSAENLVVSFKEWFKTQNNYMLDRIFEILSAHHCDDLPSRFAADFALSQLNLRLSESFVLEVLAHRNGKDVLSCLKFFDWAGRQPGFHHTRATFHAIFKILKKAKLRSLIFDFLDNFVNARYVYRVRFHDTLVLGYAIAGKPEFALQVFGRMRFQGLDLDSFAYHVLLNALVEQRCFDAVDVIAKQIALRGFENEVTRSIKLKSLCKQNQLIEAEEYLRGLMSTGVEFTDHAVSVVVKALCKNGKFEEARKLLEELRESGLLPLDHAYGVWVLYLARAGRLDGALEFLNSRKSLEGYVPDVFRYNVLVSRLLSENRLMEVFDLLMEMKENEIVPDSFTMSYALCFFCKAGMVDVALELYNSRAEFGLSPGGMVYNFLINTLCGDGSIDEAYNLLKNSIDQGFFPGRKTFYILASTLCRQGKLEKMKELLIFALDRKFVPSDSIYDMFISALCRAGRVEDGYLIHGDLNRMNKVATEATYRSLIRGFNKYNRADIAARLLIEMQEKGHKPTRGLFRAVIRCLSDTENPEKQFLQLLEMQLSRHASNSLTYNFFIDGAGHARMPDLAKEVYEMIQKSGHVPNLGANILMLQSYLKSERISEAVDFFSDLGQKGKVGIKLYNTMIVGLCKVANADMALEILEKMKIDGRVPSNECYELLIKLLCSIKKYDKAIHVINGMEKVGRRFTSFVGNTLLMHAFKTQDLYEAWIRLVDVQNETSKISLLGRLIGAVSGGIRVSEDIENLEEVIQLCFQPDIFTYNILLEQLSKTNIDHACEFFNKICQKGYEPNQWTYKFIIRGLYRSGRTEEARKLEEMYWRGLETVHIRNLCSGYLLS</sequence>
<evidence type="ECO:0000313" key="2">
    <source>
        <dbReference type="Proteomes" id="UP001163603"/>
    </source>
</evidence>